<gene>
    <name evidence="1" type="ORF">LTRI10_LOCUS7512</name>
</gene>
<proteinExistence type="predicted"/>
<evidence type="ECO:0000313" key="2">
    <source>
        <dbReference type="Proteomes" id="UP001497516"/>
    </source>
</evidence>
<dbReference type="AlphaFoldDB" id="A0AAV2CW28"/>
<evidence type="ECO:0000313" key="1">
    <source>
        <dbReference type="EMBL" id="CAL1360053.1"/>
    </source>
</evidence>
<keyword evidence="2" id="KW-1185">Reference proteome</keyword>
<organism evidence="1 2">
    <name type="scientific">Linum trigynum</name>
    <dbReference type="NCBI Taxonomy" id="586398"/>
    <lineage>
        <taxon>Eukaryota</taxon>
        <taxon>Viridiplantae</taxon>
        <taxon>Streptophyta</taxon>
        <taxon>Embryophyta</taxon>
        <taxon>Tracheophyta</taxon>
        <taxon>Spermatophyta</taxon>
        <taxon>Magnoliopsida</taxon>
        <taxon>eudicotyledons</taxon>
        <taxon>Gunneridae</taxon>
        <taxon>Pentapetalae</taxon>
        <taxon>rosids</taxon>
        <taxon>fabids</taxon>
        <taxon>Malpighiales</taxon>
        <taxon>Linaceae</taxon>
        <taxon>Linum</taxon>
    </lineage>
</organism>
<sequence>MRQFQQQYEEWVRLLVDKAPLCVQTEHTHQEPGRVDGAVCMWDGTVRSGSHSAGGLVILTPDREVLMAKGVQFPWFDDPLVVKLFCGVSHSAWRILPLKGMRKLSLRKSTAGRLVIVG</sequence>
<reference evidence="1 2" key="1">
    <citation type="submission" date="2024-04" db="EMBL/GenBank/DDBJ databases">
        <authorList>
            <person name="Fracassetti M."/>
        </authorList>
    </citation>
    <scope>NUCLEOTIDE SEQUENCE [LARGE SCALE GENOMIC DNA]</scope>
</reference>
<protein>
    <submittedName>
        <fullName evidence="1">Uncharacterized protein</fullName>
    </submittedName>
</protein>
<accession>A0AAV2CW28</accession>
<dbReference type="Proteomes" id="UP001497516">
    <property type="component" value="Chromosome 10"/>
</dbReference>
<dbReference type="EMBL" id="OZ034814">
    <property type="protein sequence ID" value="CAL1360053.1"/>
    <property type="molecule type" value="Genomic_DNA"/>
</dbReference>
<name>A0AAV2CW28_9ROSI</name>